<evidence type="ECO:0000313" key="2">
    <source>
        <dbReference type="Ensembl" id="ENSOABP00000015006.1"/>
    </source>
</evidence>
<name>A0A668SKN5_OREAU</name>
<protein>
    <submittedName>
        <fullName evidence="2">Uncharacterized protein</fullName>
    </submittedName>
</protein>
<sequence length="104" mass="11767">MCENICEPICVCVSLPPLQRAPSTLCCWRGEITERTYRTGAFQHSTEMFTLKLCCHPAITFPLVQGHSMTSTPPSQPWAGVRMERSRLSKSSLKPEALLRLMRE</sequence>
<dbReference type="Proteomes" id="UP000472276">
    <property type="component" value="Unassembled WGS sequence"/>
</dbReference>
<evidence type="ECO:0000256" key="1">
    <source>
        <dbReference type="SAM" id="MobiDB-lite"/>
    </source>
</evidence>
<reference evidence="2" key="1">
    <citation type="submission" date="2025-08" db="UniProtKB">
        <authorList>
            <consortium name="Ensembl"/>
        </authorList>
    </citation>
    <scope>IDENTIFICATION</scope>
</reference>
<reference evidence="2" key="2">
    <citation type="submission" date="2025-09" db="UniProtKB">
        <authorList>
            <consortium name="Ensembl"/>
        </authorList>
    </citation>
    <scope>IDENTIFICATION</scope>
</reference>
<proteinExistence type="predicted"/>
<organism evidence="2 3">
    <name type="scientific">Oreochromis aureus</name>
    <name type="common">Israeli tilapia</name>
    <name type="synonym">Chromis aureus</name>
    <dbReference type="NCBI Taxonomy" id="47969"/>
    <lineage>
        <taxon>Eukaryota</taxon>
        <taxon>Metazoa</taxon>
        <taxon>Chordata</taxon>
        <taxon>Craniata</taxon>
        <taxon>Vertebrata</taxon>
        <taxon>Euteleostomi</taxon>
        <taxon>Actinopterygii</taxon>
        <taxon>Neopterygii</taxon>
        <taxon>Teleostei</taxon>
        <taxon>Neoteleostei</taxon>
        <taxon>Acanthomorphata</taxon>
        <taxon>Ovalentaria</taxon>
        <taxon>Cichlomorphae</taxon>
        <taxon>Cichliformes</taxon>
        <taxon>Cichlidae</taxon>
        <taxon>African cichlids</taxon>
        <taxon>Pseudocrenilabrinae</taxon>
        <taxon>Oreochromini</taxon>
        <taxon>Oreochromis</taxon>
    </lineage>
</organism>
<evidence type="ECO:0000313" key="3">
    <source>
        <dbReference type="Proteomes" id="UP000472276"/>
    </source>
</evidence>
<keyword evidence="3" id="KW-1185">Reference proteome</keyword>
<dbReference type="Ensembl" id="ENSOABT00000015480.2">
    <property type="protein sequence ID" value="ENSOABP00000015006.1"/>
    <property type="gene ID" value="ENSOABG00000007509.2"/>
</dbReference>
<dbReference type="AlphaFoldDB" id="A0A668SKN5"/>
<accession>A0A668SKN5</accession>
<feature type="region of interest" description="Disordered" evidence="1">
    <location>
        <begin position="66"/>
        <end position="89"/>
    </location>
</feature>